<gene>
    <name evidence="4" type="ORF">POL72_48885</name>
</gene>
<feature type="domain" description="NodB homology" evidence="3">
    <location>
        <begin position="206"/>
        <end position="274"/>
    </location>
</feature>
<proteinExistence type="predicted"/>
<organism evidence="4 5">
    <name type="scientific">Sorangium atrum</name>
    <dbReference type="NCBI Taxonomy" id="2995308"/>
    <lineage>
        <taxon>Bacteria</taxon>
        <taxon>Pseudomonadati</taxon>
        <taxon>Myxococcota</taxon>
        <taxon>Polyangia</taxon>
        <taxon>Polyangiales</taxon>
        <taxon>Polyangiaceae</taxon>
        <taxon>Sorangium</taxon>
    </lineage>
</organism>
<dbReference type="CDD" id="cd10918">
    <property type="entry name" value="CE4_NodB_like_5s_6s"/>
    <property type="match status" value="1"/>
</dbReference>
<dbReference type="InterPro" id="IPR011330">
    <property type="entry name" value="Glyco_hydro/deAcase_b/a-brl"/>
</dbReference>
<keyword evidence="5" id="KW-1185">Reference proteome</keyword>
<dbReference type="InterPro" id="IPR051398">
    <property type="entry name" value="Polysacch_Deacetylase"/>
</dbReference>
<reference evidence="4 5" key="1">
    <citation type="submission" date="2023-01" db="EMBL/GenBank/DDBJ databases">
        <title>Minimal conservation of predation-associated metabolite biosynthetic gene clusters underscores biosynthetic potential of Myxococcota including descriptions for ten novel species: Archangium lansinium sp. nov., Myxococcus landrumus sp. nov., Nannocystis bai.</title>
        <authorList>
            <person name="Ahearne A."/>
            <person name="Stevens C."/>
            <person name="Dowd S."/>
        </authorList>
    </citation>
    <scope>NUCLEOTIDE SEQUENCE [LARGE SCALE GENOMIC DNA]</scope>
    <source>
        <strain evidence="4 5">WIWO2</strain>
    </source>
</reference>
<dbReference type="PANTHER" id="PTHR34216">
    <property type="match status" value="1"/>
</dbReference>
<keyword evidence="1" id="KW-0732">Signal</keyword>
<dbReference type="PANTHER" id="PTHR34216:SF7">
    <property type="entry name" value="POLY-BETA-1,6-N-ACETYL-D-GLUCOSAMINE N-DEACETYLASE"/>
    <property type="match status" value="1"/>
</dbReference>
<evidence type="ECO:0000313" key="4">
    <source>
        <dbReference type="EMBL" id="MDC0685716.1"/>
    </source>
</evidence>
<evidence type="ECO:0000256" key="1">
    <source>
        <dbReference type="ARBA" id="ARBA00022729"/>
    </source>
</evidence>
<sequence>MSNAMRWLSDLLAAPWATRPFTPMMHGHSTIIVMHRLADPDRGIEGLDPRALRRALQFLRRERYPIVPLERVFRSLAGEEPPIDRGVAFTMDDGTIDQATVAAPIFAEFDCPATIFVVSGYLDGDLWCWWHRVEHVFETTRRRELSVTMDGLRHVIRLDDGVPRALLARRFMERCKRVPETEKLRAIERLAAAAEVDLPARPPARYAPMSWDDVRACEARGITFGPHTVTHPVLSRTSDAQSKHEIHVSWARLRAEARRPVPVFCYPNGHVGTDFGPRECATLRRLGFLGAVTNWPGDYATVDGFRSSADAPFSVPRIDFGADHRSFIRSVSGVLRTKHVLQRQLALRGAAAPVDPGPTLDGSQDEAQRPSASPVE</sequence>
<dbReference type="InterPro" id="IPR002509">
    <property type="entry name" value="NODB_dom"/>
</dbReference>
<comment type="caution">
    <text evidence="4">The sequence shown here is derived from an EMBL/GenBank/DDBJ whole genome shotgun (WGS) entry which is preliminary data.</text>
</comment>
<evidence type="ECO:0000313" key="5">
    <source>
        <dbReference type="Proteomes" id="UP001217485"/>
    </source>
</evidence>
<evidence type="ECO:0000259" key="3">
    <source>
        <dbReference type="Pfam" id="PF01522"/>
    </source>
</evidence>
<dbReference type="SUPFAM" id="SSF88713">
    <property type="entry name" value="Glycoside hydrolase/deacetylase"/>
    <property type="match status" value="1"/>
</dbReference>
<dbReference type="RefSeq" id="WP_272104167.1">
    <property type="nucleotide sequence ID" value="NZ_JAQNDK010000007.1"/>
</dbReference>
<name>A0ABT5CKW1_9BACT</name>
<protein>
    <submittedName>
        <fullName evidence="4">Polysaccharide deacetylase family protein</fullName>
    </submittedName>
</protein>
<dbReference type="Proteomes" id="UP001217485">
    <property type="component" value="Unassembled WGS sequence"/>
</dbReference>
<dbReference type="Pfam" id="PF01522">
    <property type="entry name" value="Polysacc_deac_1"/>
    <property type="match status" value="1"/>
</dbReference>
<feature type="region of interest" description="Disordered" evidence="2">
    <location>
        <begin position="351"/>
        <end position="376"/>
    </location>
</feature>
<dbReference type="EMBL" id="JAQNDK010000007">
    <property type="protein sequence ID" value="MDC0685716.1"/>
    <property type="molecule type" value="Genomic_DNA"/>
</dbReference>
<accession>A0ABT5CKW1</accession>
<dbReference type="Gene3D" id="3.20.20.370">
    <property type="entry name" value="Glycoside hydrolase/deacetylase"/>
    <property type="match status" value="1"/>
</dbReference>
<evidence type="ECO:0000256" key="2">
    <source>
        <dbReference type="SAM" id="MobiDB-lite"/>
    </source>
</evidence>